<keyword evidence="4" id="KW-1185">Reference proteome</keyword>
<dbReference type="AlphaFoldDB" id="A0A5J9UDI1"/>
<accession>A0A5J9UDI1</accession>
<evidence type="ECO:0000313" key="3">
    <source>
        <dbReference type="EMBL" id="TVU21230.1"/>
    </source>
</evidence>
<dbReference type="Gramene" id="TVU21230">
    <property type="protein sequence ID" value="TVU21230"/>
    <property type="gene ID" value="EJB05_30855"/>
</dbReference>
<feature type="compositionally biased region" description="Pro residues" evidence="1">
    <location>
        <begin position="37"/>
        <end position="46"/>
    </location>
</feature>
<evidence type="ECO:0000313" key="4">
    <source>
        <dbReference type="Proteomes" id="UP000324897"/>
    </source>
</evidence>
<dbReference type="OrthoDB" id="1922150at2759"/>
<feature type="region of interest" description="Disordered" evidence="1">
    <location>
        <begin position="33"/>
        <end position="59"/>
    </location>
</feature>
<feature type="domain" description="DUF7950" evidence="2">
    <location>
        <begin position="177"/>
        <end position="291"/>
    </location>
</feature>
<reference evidence="3 4" key="1">
    <citation type="journal article" date="2019" name="Sci. Rep.">
        <title>A high-quality genome of Eragrostis curvula grass provides insights into Poaceae evolution and supports new strategies to enhance forage quality.</title>
        <authorList>
            <person name="Carballo J."/>
            <person name="Santos B.A.C.M."/>
            <person name="Zappacosta D."/>
            <person name="Garbus I."/>
            <person name="Selva J.P."/>
            <person name="Gallo C.A."/>
            <person name="Diaz A."/>
            <person name="Albertini E."/>
            <person name="Caccamo M."/>
            <person name="Echenique V."/>
        </authorList>
    </citation>
    <scope>NUCLEOTIDE SEQUENCE [LARGE SCALE GENOMIC DNA]</scope>
    <source>
        <strain evidence="4">cv. Victoria</strain>
        <tissue evidence="3">Leaf</tissue>
    </source>
</reference>
<dbReference type="InterPro" id="IPR057710">
    <property type="entry name" value="DUF7950"/>
</dbReference>
<dbReference type="Proteomes" id="UP000324897">
    <property type="component" value="Unassembled WGS sequence"/>
</dbReference>
<evidence type="ECO:0000256" key="1">
    <source>
        <dbReference type="SAM" id="MobiDB-lite"/>
    </source>
</evidence>
<protein>
    <recommendedName>
        <fullName evidence="2">DUF7950 domain-containing protein</fullName>
    </recommendedName>
</protein>
<proteinExistence type="predicted"/>
<sequence>MQVAIAFMVQNMEAANKTDEIMARFRPIAPKPTLMLAPPPLPPSPTAPGSAASSNGAHKHSRQEDYYILPPYHLRPPFWWPVDVGTAVWRRSGPSVPNLRLLRTTEDDPMVRLSLAVSDNASSSTPPPDARMTAVPMEHNLLSKLKVPTVITPRPARPLRTTICIDSSNIVGDKSATVKVVESKKTMQEVEAEVEHDARPAIVSDCHNRVLLVNDAYKAMVGQPVCMWLDALPGTGPSRRINGEVVLNVQRFCSASQLSNVGGAFPCTARISWERDGAMASLTVPCAVECLTGNSSDNYHSIWRFDSARASIVYCLT</sequence>
<feature type="non-terminal residue" evidence="3">
    <location>
        <position position="1"/>
    </location>
</feature>
<comment type="caution">
    <text evidence="3">The sequence shown here is derived from an EMBL/GenBank/DDBJ whole genome shotgun (WGS) entry which is preliminary data.</text>
</comment>
<dbReference type="PANTHER" id="PTHR33595">
    <property type="entry name" value="VON WILLEBRAND FACTOR A DOMAIN PROTEIN"/>
    <property type="match status" value="1"/>
</dbReference>
<dbReference type="EMBL" id="RWGY01000026">
    <property type="protein sequence ID" value="TVU21230.1"/>
    <property type="molecule type" value="Genomic_DNA"/>
</dbReference>
<dbReference type="Pfam" id="PF25821">
    <property type="entry name" value="DUF7950"/>
    <property type="match status" value="1"/>
</dbReference>
<organism evidence="3 4">
    <name type="scientific">Eragrostis curvula</name>
    <name type="common">weeping love grass</name>
    <dbReference type="NCBI Taxonomy" id="38414"/>
    <lineage>
        <taxon>Eukaryota</taxon>
        <taxon>Viridiplantae</taxon>
        <taxon>Streptophyta</taxon>
        <taxon>Embryophyta</taxon>
        <taxon>Tracheophyta</taxon>
        <taxon>Spermatophyta</taxon>
        <taxon>Magnoliopsida</taxon>
        <taxon>Liliopsida</taxon>
        <taxon>Poales</taxon>
        <taxon>Poaceae</taxon>
        <taxon>PACMAD clade</taxon>
        <taxon>Chloridoideae</taxon>
        <taxon>Eragrostideae</taxon>
        <taxon>Eragrostidinae</taxon>
        <taxon>Eragrostis</taxon>
    </lineage>
</organism>
<evidence type="ECO:0000259" key="2">
    <source>
        <dbReference type="Pfam" id="PF25821"/>
    </source>
</evidence>
<dbReference type="PANTHER" id="PTHR33595:SF19">
    <property type="entry name" value="IG-LIKE DOMAIN-CONTAINING PROTEIN"/>
    <property type="match status" value="1"/>
</dbReference>
<name>A0A5J9UDI1_9POAL</name>
<gene>
    <name evidence="3" type="ORF">EJB05_30855</name>
</gene>